<dbReference type="Proteomes" id="UP000004662">
    <property type="component" value="Chromosome"/>
</dbReference>
<evidence type="ECO:0000313" key="4">
    <source>
        <dbReference type="Proteomes" id="UP000004662"/>
    </source>
</evidence>
<feature type="region of interest" description="Disordered" evidence="1">
    <location>
        <begin position="34"/>
        <end position="75"/>
    </location>
</feature>
<organism evidence="3 4">
    <name type="scientific">Solidesulfovibrio carbinoliphilus subsp. oakridgensis</name>
    <dbReference type="NCBI Taxonomy" id="694327"/>
    <lineage>
        <taxon>Bacteria</taxon>
        <taxon>Pseudomonadati</taxon>
        <taxon>Thermodesulfobacteriota</taxon>
        <taxon>Desulfovibrionia</taxon>
        <taxon>Desulfovibrionales</taxon>
        <taxon>Desulfovibrionaceae</taxon>
        <taxon>Solidesulfovibrio</taxon>
    </lineage>
</organism>
<feature type="chain" id="PRO_5003503411" evidence="2">
    <location>
        <begin position="25"/>
        <end position="123"/>
    </location>
</feature>
<dbReference type="AlphaFoldDB" id="G7Q7E7"/>
<dbReference type="EMBL" id="CM001368">
    <property type="protein sequence ID" value="EHJ47100.1"/>
    <property type="molecule type" value="Genomic_DNA"/>
</dbReference>
<feature type="signal peptide" evidence="2">
    <location>
        <begin position="1"/>
        <end position="24"/>
    </location>
</feature>
<feature type="compositionally biased region" description="Low complexity" evidence="1">
    <location>
        <begin position="34"/>
        <end position="69"/>
    </location>
</feature>
<gene>
    <name evidence="3" type="ORF">DFW101_1089</name>
</gene>
<accession>G7Q7E7</accession>
<protein>
    <submittedName>
        <fullName evidence="3">Uncharacterized protein</fullName>
    </submittedName>
</protein>
<keyword evidence="2" id="KW-0732">Signal</keyword>
<evidence type="ECO:0000256" key="2">
    <source>
        <dbReference type="SAM" id="SignalP"/>
    </source>
</evidence>
<keyword evidence="4" id="KW-1185">Reference proteome</keyword>
<sequence length="123" mass="12342">MGIGNKLLLIGALTLLCCAPLAVSAGTLGGDGQLLLAQGPGMMQGQPPQGQQGMQRQPQGQQGMQPAQPGGQGGNDPCMQSYQRCVMMCAGVGNCVNNCNLGYAACQGNNKQPQGGGPRPGGS</sequence>
<dbReference type="RefSeq" id="WP_009180514.1">
    <property type="nucleotide sequence ID" value="NZ_CM001368.1"/>
</dbReference>
<dbReference type="STRING" id="694327.DFW101_1089"/>
<reference evidence="4" key="1">
    <citation type="journal article" date="2015" name="Genome Announc.">
        <title>High-Quality Draft Genome Sequence of Desulfovibrio carbinoliphilus FW-101-2B, an Organic Acid-Oxidizing Sulfate-Reducing Bacterium Isolated from Uranium(VI)-Contaminated Groundwater.</title>
        <authorList>
            <person name="Ramsay B.D."/>
            <person name="Hwang C."/>
            <person name="Woo H.L."/>
            <person name="Carroll S.L."/>
            <person name="Lucas S."/>
            <person name="Han J."/>
            <person name="Lapidus A.L."/>
            <person name="Cheng J.F."/>
            <person name="Goodwin L.A."/>
            <person name="Pitluck S."/>
            <person name="Peters L."/>
            <person name="Chertkov O."/>
            <person name="Held B."/>
            <person name="Detter J.C."/>
            <person name="Han C.S."/>
            <person name="Tapia R."/>
            <person name="Land M.L."/>
            <person name="Hauser L.J."/>
            <person name="Kyrpides N.C."/>
            <person name="Ivanova N.N."/>
            <person name="Mikhailova N."/>
            <person name="Pagani I."/>
            <person name="Woyke T."/>
            <person name="Arkin A.P."/>
            <person name="Dehal P."/>
            <person name="Chivian D."/>
            <person name="Criddle C.S."/>
            <person name="Wu W."/>
            <person name="Chakraborty R."/>
            <person name="Hazen T.C."/>
            <person name="Fields M.W."/>
        </authorList>
    </citation>
    <scope>NUCLEOTIDE SEQUENCE [LARGE SCALE GENOMIC DNA]</scope>
    <source>
        <strain evidence="4">FW-101-2B</strain>
    </source>
</reference>
<dbReference type="eggNOG" id="ENOG5031HRH">
    <property type="taxonomic scope" value="Bacteria"/>
</dbReference>
<proteinExistence type="predicted"/>
<evidence type="ECO:0000313" key="3">
    <source>
        <dbReference type="EMBL" id="EHJ47100.1"/>
    </source>
</evidence>
<name>G7Q7E7_9BACT</name>
<evidence type="ECO:0000256" key="1">
    <source>
        <dbReference type="SAM" id="MobiDB-lite"/>
    </source>
</evidence>
<dbReference type="HOGENOM" id="CLU_2011600_0_0_7"/>